<keyword evidence="3" id="KW-1185">Reference proteome</keyword>
<evidence type="ECO:0000259" key="1">
    <source>
        <dbReference type="Pfam" id="PF00724"/>
    </source>
</evidence>
<dbReference type="PANTHER" id="PTHR22893:SF98">
    <property type="entry name" value="OXIDOREDUCTASE"/>
    <property type="match status" value="1"/>
</dbReference>
<dbReference type="Pfam" id="PF00724">
    <property type="entry name" value="Oxidored_FMN"/>
    <property type="match status" value="1"/>
</dbReference>
<dbReference type="InterPro" id="IPR045247">
    <property type="entry name" value="Oye-like"/>
</dbReference>
<comment type="caution">
    <text evidence="2">The sequence shown here is derived from an EMBL/GenBank/DDBJ whole genome shotgun (WGS) entry which is preliminary data.</text>
</comment>
<name>A0ABU5GVZ4_9BACT</name>
<dbReference type="EMBL" id="JAXIVS010000001">
    <property type="protein sequence ID" value="MDY7225349.1"/>
    <property type="molecule type" value="Genomic_DNA"/>
</dbReference>
<sequence>MEKLSNLLSPFRLGSLELKNRMVMAPMTRSRAVEGNVPNPLATTYYVQRASAGLLVTEASQVSPQGVGYIRTPGLHSPEQVAGWKKLVDAVHEAGGTIFAQLWHVGRMSHPDFHGGALPVAPSAIAADGEVFTPQGRTRMVAPRALELREMPDIVEQFRSAAVNAKAAGFDGVELHGANGYLLDQFVRDGSNRRTDAYGGSIPKRARLPLEVTEAVIGVWGPERVGYKIAPYFTLQSMSESDPIGTFTYLAEQLGQLKLGYLHVTEALTGILAPPAGAERITPMLRERFKGALIANGSYDARAGDEVISRGVADLVSYGVPFVSNPDLPERYKNGATLNAPDRATFYTGEEKGYTDYPALA</sequence>
<dbReference type="RefSeq" id="WP_321544060.1">
    <property type="nucleotide sequence ID" value="NZ_JAXIVS010000001.1"/>
</dbReference>
<dbReference type="Proteomes" id="UP001291309">
    <property type="component" value="Unassembled WGS sequence"/>
</dbReference>
<organism evidence="2 3">
    <name type="scientific">Hyalangium rubrum</name>
    <dbReference type="NCBI Taxonomy" id="3103134"/>
    <lineage>
        <taxon>Bacteria</taxon>
        <taxon>Pseudomonadati</taxon>
        <taxon>Myxococcota</taxon>
        <taxon>Myxococcia</taxon>
        <taxon>Myxococcales</taxon>
        <taxon>Cystobacterineae</taxon>
        <taxon>Archangiaceae</taxon>
        <taxon>Hyalangium</taxon>
    </lineage>
</organism>
<dbReference type="InterPro" id="IPR001155">
    <property type="entry name" value="OxRdtase_FMN_N"/>
</dbReference>
<protein>
    <submittedName>
        <fullName evidence="2">Alkene reductase</fullName>
    </submittedName>
</protein>
<accession>A0ABU5GVZ4</accession>
<dbReference type="Gene3D" id="3.20.20.70">
    <property type="entry name" value="Aldolase class I"/>
    <property type="match status" value="1"/>
</dbReference>
<dbReference type="InterPro" id="IPR013785">
    <property type="entry name" value="Aldolase_TIM"/>
</dbReference>
<evidence type="ECO:0000313" key="2">
    <source>
        <dbReference type="EMBL" id="MDY7225349.1"/>
    </source>
</evidence>
<dbReference type="SUPFAM" id="SSF51395">
    <property type="entry name" value="FMN-linked oxidoreductases"/>
    <property type="match status" value="1"/>
</dbReference>
<gene>
    <name evidence="2" type="ORF">SYV04_03110</name>
</gene>
<evidence type="ECO:0000313" key="3">
    <source>
        <dbReference type="Proteomes" id="UP001291309"/>
    </source>
</evidence>
<feature type="domain" description="NADH:flavin oxidoreductase/NADH oxidase N-terminal" evidence="1">
    <location>
        <begin position="7"/>
        <end position="338"/>
    </location>
</feature>
<proteinExistence type="predicted"/>
<dbReference type="CDD" id="cd02933">
    <property type="entry name" value="OYE_like_FMN"/>
    <property type="match status" value="1"/>
</dbReference>
<reference evidence="2 3" key="1">
    <citation type="submission" date="2023-12" db="EMBL/GenBank/DDBJ databases">
        <title>the genome sequence of Hyalangium sp. s54d21.</title>
        <authorList>
            <person name="Zhang X."/>
        </authorList>
    </citation>
    <scope>NUCLEOTIDE SEQUENCE [LARGE SCALE GENOMIC DNA]</scope>
    <source>
        <strain evidence="3">s54d21</strain>
    </source>
</reference>
<dbReference type="PANTHER" id="PTHR22893">
    <property type="entry name" value="NADH OXIDOREDUCTASE-RELATED"/>
    <property type="match status" value="1"/>
</dbReference>